<keyword evidence="1" id="KW-0472">Membrane</keyword>
<proteinExistence type="predicted"/>
<comment type="caution">
    <text evidence="2">The sequence shown here is derived from an EMBL/GenBank/DDBJ whole genome shotgun (WGS) entry which is preliminary data.</text>
</comment>
<keyword evidence="3" id="KW-1185">Reference proteome</keyword>
<evidence type="ECO:0000256" key="1">
    <source>
        <dbReference type="SAM" id="Phobius"/>
    </source>
</evidence>
<name>A0A641AJS2_9ACTN</name>
<keyword evidence="1" id="KW-0812">Transmembrane</keyword>
<sequence length="195" mass="21289">MTDVHLRTFAARSGAGPRPWRLLLIAIPALVVAIYLLGYLIVGIVAVITTVIAVPLAIRHRRIESTSEVDVGPDVVVHRRGGVELTRVRRRAPGYEVVVFADQYGITPQMLVTDGTHHIRLVRGQWRGETLDELGRAAATGVPRVSTWKQVKQSHAPALTFWERHQTPIIVGTVIGIPLLVIVGGVLAVLLFDVG</sequence>
<feature type="transmembrane region" description="Helical" evidence="1">
    <location>
        <begin position="20"/>
        <end position="53"/>
    </location>
</feature>
<evidence type="ECO:0000313" key="3">
    <source>
        <dbReference type="Proteomes" id="UP001515100"/>
    </source>
</evidence>
<evidence type="ECO:0000313" key="2">
    <source>
        <dbReference type="EMBL" id="KAA1373004.1"/>
    </source>
</evidence>
<gene>
    <name evidence="2" type="ORF">ESP62_018095</name>
</gene>
<dbReference type="Proteomes" id="UP001515100">
    <property type="component" value="Unassembled WGS sequence"/>
</dbReference>
<keyword evidence="1" id="KW-1133">Transmembrane helix</keyword>
<accession>A0A641AJS2</accession>
<dbReference type="EMBL" id="SDPP02000006">
    <property type="protein sequence ID" value="KAA1373004.1"/>
    <property type="molecule type" value="Genomic_DNA"/>
</dbReference>
<protein>
    <submittedName>
        <fullName evidence="2">Uncharacterized protein</fullName>
    </submittedName>
</protein>
<dbReference type="OrthoDB" id="5116324at2"/>
<feature type="transmembrane region" description="Helical" evidence="1">
    <location>
        <begin position="169"/>
        <end position="192"/>
    </location>
</feature>
<organism evidence="2 3">
    <name type="scientific">Aeromicrobium fastidiosum</name>
    <dbReference type="NCBI Taxonomy" id="52699"/>
    <lineage>
        <taxon>Bacteria</taxon>
        <taxon>Bacillati</taxon>
        <taxon>Actinomycetota</taxon>
        <taxon>Actinomycetes</taxon>
        <taxon>Propionibacteriales</taxon>
        <taxon>Nocardioidaceae</taxon>
        <taxon>Aeromicrobium</taxon>
    </lineage>
</organism>
<reference evidence="2" key="1">
    <citation type="submission" date="2019-09" db="EMBL/GenBank/DDBJ databases">
        <authorList>
            <person name="Li J."/>
        </authorList>
    </citation>
    <scope>NUCLEOTIDE SEQUENCE [LARGE SCALE GENOMIC DNA]</scope>
    <source>
        <strain evidence="2">NRBC 14897</strain>
    </source>
</reference>
<dbReference type="RefSeq" id="WP_129185287.1">
    <property type="nucleotide sequence ID" value="NZ_JAGIOG010000001.1"/>
</dbReference>
<dbReference type="AlphaFoldDB" id="A0A641AJS2"/>